<dbReference type="AlphaFoldDB" id="A0AAV1X977"/>
<evidence type="ECO:0000256" key="2">
    <source>
        <dbReference type="ARBA" id="ARBA00022737"/>
    </source>
</evidence>
<feature type="region of interest" description="Disordered" evidence="4">
    <location>
        <begin position="1"/>
        <end position="25"/>
    </location>
</feature>
<evidence type="ECO:0000256" key="4">
    <source>
        <dbReference type="SAM" id="MobiDB-lite"/>
    </source>
</evidence>
<reference evidence="6 7" key="1">
    <citation type="submission" date="2024-03" db="EMBL/GenBank/DDBJ databases">
        <authorList>
            <person name="Martinez-Hernandez J."/>
        </authorList>
    </citation>
    <scope>NUCLEOTIDE SEQUENCE [LARGE SCALE GENOMIC DNA]</scope>
</reference>
<dbReference type="GO" id="GO:0005509">
    <property type="term" value="F:calcium ion binding"/>
    <property type="evidence" value="ECO:0007669"/>
    <property type="project" value="InterPro"/>
</dbReference>
<sequence>MLNQKFGKNGWTKNEIPSNSGPMKQSLDCIRSGVREEVIKVMERLGMNVECDGMEEIDVEEIEKLFEKGISLGEVKEAFNVFDENKDGFIEASELQRVLSCLGLEKLLMECQMMINALDQNGDHLIDLNEFIQILEQSVG</sequence>
<evidence type="ECO:0000259" key="5">
    <source>
        <dbReference type="PROSITE" id="PS50222"/>
    </source>
</evidence>
<keyword evidence="2" id="KW-0677">Repeat</keyword>
<dbReference type="InterPro" id="IPR018247">
    <property type="entry name" value="EF_Hand_1_Ca_BS"/>
</dbReference>
<dbReference type="PANTHER" id="PTHR10891">
    <property type="entry name" value="EF-HAND CALCIUM-BINDING DOMAIN CONTAINING PROTEIN"/>
    <property type="match status" value="1"/>
</dbReference>
<evidence type="ECO:0000313" key="7">
    <source>
        <dbReference type="Proteomes" id="UP001497480"/>
    </source>
</evidence>
<feature type="domain" description="EF-hand" evidence="5">
    <location>
        <begin position="106"/>
        <end position="140"/>
    </location>
</feature>
<dbReference type="SUPFAM" id="SSF47473">
    <property type="entry name" value="EF-hand"/>
    <property type="match status" value="1"/>
</dbReference>
<dbReference type="PROSITE" id="PS00018">
    <property type="entry name" value="EF_HAND_1"/>
    <property type="match status" value="2"/>
</dbReference>
<organism evidence="6 7">
    <name type="scientific">Lupinus luteus</name>
    <name type="common">European yellow lupine</name>
    <dbReference type="NCBI Taxonomy" id="3873"/>
    <lineage>
        <taxon>Eukaryota</taxon>
        <taxon>Viridiplantae</taxon>
        <taxon>Streptophyta</taxon>
        <taxon>Embryophyta</taxon>
        <taxon>Tracheophyta</taxon>
        <taxon>Spermatophyta</taxon>
        <taxon>Magnoliopsida</taxon>
        <taxon>eudicotyledons</taxon>
        <taxon>Gunneridae</taxon>
        <taxon>Pentapetalae</taxon>
        <taxon>rosids</taxon>
        <taxon>fabids</taxon>
        <taxon>Fabales</taxon>
        <taxon>Fabaceae</taxon>
        <taxon>Papilionoideae</taxon>
        <taxon>50 kb inversion clade</taxon>
        <taxon>genistoids sensu lato</taxon>
        <taxon>core genistoids</taxon>
        <taxon>Genisteae</taxon>
        <taxon>Lupinus</taxon>
    </lineage>
</organism>
<dbReference type="Pfam" id="PF13499">
    <property type="entry name" value="EF-hand_7"/>
    <property type="match status" value="1"/>
</dbReference>
<dbReference type="Gene3D" id="1.10.238.10">
    <property type="entry name" value="EF-hand"/>
    <property type="match status" value="1"/>
</dbReference>
<evidence type="ECO:0000256" key="1">
    <source>
        <dbReference type="ARBA" id="ARBA00022723"/>
    </source>
</evidence>
<dbReference type="EMBL" id="CAXHTB010000013">
    <property type="protein sequence ID" value="CAL0318245.1"/>
    <property type="molecule type" value="Genomic_DNA"/>
</dbReference>
<name>A0AAV1X977_LUPLU</name>
<keyword evidence="7" id="KW-1185">Reference proteome</keyword>
<dbReference type="InterPro" id="IPR039647">
    <property type="entry name" value="EF_hand_pair_protein_CML-like"/>
</dbReference>
<dbReference type="FunFam" id="1.10.238.10:FF:000003">
    <property type="entry name" value="Calmodulin A"/>
    <property type="match status" value="1"/>
</dbReference>
<dbReference type="CDD" id="cd00051">
    <property type="entry name" value="EFh"/>
    <property type="match status" value="1"/>
</dbReference>
<dbReference type="SMART" id="SM00054">
    <property type="entry name" value="EFh"/>
    <property type="match status" value="2"/>
</dbReference>
<dbReference type="InterPro" id="IPR011992">
    <property type="entry name" value="EF-hand-dom_pair"/>
</dbReference>
<keyword evidence="1" id="KW-0479">Metal-binding</keyword>
<accession>A0AAV1X977</accession>
<proteinExistence type="predicted"/>
<gene>
    <name evidence="6" type="ORF">LLUT_LOCUS19305</name>
</gene>
<dbReference type="Proteomes" id="UP001497480">
    <property type="component" value="Unassembled WGS sequence"/>
</dbReference>
<evidence type="ECO:0000256" key="3">
    <source>
        <dbReference type="ARBA" id="ARBA00022837"/>
    </source>
</evidence>
<comment type="caution">
    <text evidence="6">The sequence shown here is derived from an EMBL/GenBank/DDBJ whole genome shotgun (WGS) entry which is preliminary data.</text>
</comment>
<feature type="compositionally biased region" description="Polar residues" evidence="4">
    <location>
        <begin position="11"/>
        <end position="23"/>
    </location>
</feature>
<dbReference type="PROSITE" id="PS50222">
    <property type="entry name" value="EF_HAND_2"/>
    <property type="match status" value="2"/>
</dbReference>
<dbReference type="InterPro" id="IPR002048">
    <property type="entry name" value="EF_hand_dom"/>
</dbReference>
<feature type="domain" description="EF-hand" evidence="5">
    <location>
        <begin position="70"/>
        <end position="105"/>
    </location>
</feature>
<protein>
    <recommendedName>
        <fullName evidence="5">EF-hand domain-containing protein</fullName>
    </recommendedName>
</protein>
<evidence type="ECO:0000313" key="6">
    <source>
        <dbReference type="EMBL" id="CAL0318245.1"/>
    </source>
</evidence>
<keyword evidence="3" id="KW-0106">Calcium</keyword>